<name>A0A6M4H6G3_9PROT</name>
<accession>A0A6M4H6G3</accession>
<evidence type="ECO:0000313" key="1">
    <source>
        <dbReference type="EMBL" id="QJR14253.1"/>
    </source>
</evidence>
<dbReference type="RefSeq" id="WP_171161031.1">
    <property type="nucleotide sequence ID" value="NZ_CP053073.1"/>
</dbReference>
<gene>
    <name evidence="1" type="ORF">DSM104440_01046</name>
</gene>
<dbReference type="AlphaFoldDB" id="A0A6M4H6G3"/>
<organism evidence="1 2">
    <name type="scientific">Usitatibacter palustris</name>
    <dbReference type="NCBI Taxonomy" id="2732487"/>
    <lineage>
        <taxon>Bacteria</taxon>
        <taxon>Pseudomonadati</taxon>
        <taxon>Pseudomonadota</taxon>
        <taxon>Betaproteobacteria</taxon>
        <taxon>Nitrosomonadales</taxon>
        <taxon>Usitatibacteraceae</taxon>
        <taxon>Usitatibacter</taxon>
    </lineage>
</organism>
<sequence>MKARAILAQVACWASFAALVGWLSQAPAYTPLKPGHALVKLSLSHAGERESACRARSAEELAKLAPNMRAPLDCPRARVPLRVVLEMDGEPLFEAVAPPTGINRDLPSAVYRRIEVPAGPHAFRARLADAPGGAFRHEAREQRALAAGDVLVIDFAAAAGGFRFHPER</sequence>
<dbReference type="InParanoid" id="A0A6M4H6G3"/>
<keyword evidence="2" id="KW-1185">Reference proteome</keyword>
<dbReference type="KEGG" id="upl:DSM104440_01046"/>
<reference evidence="1 2" key="1">
    <citation type="submission" date="2020-04" db="EMBL/GenBank/DDBJ databases">
        <title>Usitatibacter rugosus gen. nov., sp. nov. and Usitatibacter palustris sp. nov., novel members of Usitatibacteraceae fam. nov. within the order Nitrosomonadales isolated from soil.</title>
        <authorList>
            <person name="Huber K.J."/>
            <person name="Neumann-Schaal M."/>
            <person name="Geppert A."/>
            <person name="Luckner M."/>
            <person name="Wanner G."/>
            <person name="Overmann J."/>
        </authorList>
    </citation>
    <scope>NUCLEOTIDE SEQUENCE [LARGE SCALE GENOMIC DNA]</scope>
    <source>
        <strain evidence="1 2">Swamp67</strain>
    </source>
</reference>
<proteinExistence type="predicted"/>
<evidence type="ECO:0000313" key="2">
    <source>
        <dbReference type="Proteomes" id="UP000503096"/>
    </source>
</evidence>
<protein>
    <submittedName>
        <fullName evidence="1">Uncharacterized protein</fullName>
    </submittedName>
</protein>
<dbReference type="EMBL" id="CP053073">
    <property type="protein sequence ID" value="QJR14253.1"/>
    <property type="molecule type" value="Genomic_DNA"/>
</dbReference>
<dbReference type="Proteomes" id="UP000503096">
    <property type="component" value="Chromosome"/>
</dbReference>